<accession>A0A553HLP1</accession>
<keyword evidence="2" id="KW-1185">Reference proteome</keyword>
<evidence type="ECO:0000313" key="1">
    <source>
        <dbReference type="EMBL" id="TRX88869.1"/>
    </source>
</evidence>
<gene>
    <name evidence="1" type="ORF">FHL15_010212</name>
</gene>
<organism evidence="1 2">
    <name type="scientific">Xylaria flabelliformis</name>
    <dbReference type="NCBI Taxonomy" id="2512241"/>
    <lineage>
        <taxon>Eukaryota</taxon>
        <taxon>Fungi</taxon>
        <taxon>Dikarya</taxon>
        <taxon>Ascomycota</taxon>
        <taxon>Pezizomycotina</taxon>
        <taxon>Sordariomycetes</taxon>
        <taxon>Xylariomycetidae</taxon>
        <taxon>Xylariales</taxon>
        <taxon>Xylariaceae</taxon>
        <taxon>Xylaria</taxon>
    </lineage>
</organism>
<dbReference type="AlphaFoldDB" id="A0A553HLP1"/>
<dbReference type="Proteomes" id="UP000319160">
    <property type="component" value="Unassembled WGS sequence"/>
</dbReference>
<name>A0A553HLP1_9PEZI</name>
<sequence length="313" mass="34046">MMGAPSDVFALFDPRPWIRVPGLTLLGIAIWCIPLTAVVTPGTLTVITHSDSRIENLSVPQLSYDSSTWTDATPGSNQAEFYGGASKAVEWASLESAITGEILKISSYQHLNQSYRIAFNGPAIRCSNANDAVRRAAKERVEILSAKNITDLSYLSWAGADDHGFLTPIKDSYTVGLSGYPAGFKVSNNVSECLLYDTLYDVNFEFTNGVSSLTIKNLTYNEKIPSVMQISHPLGLVNIGRDPEGIRDVISKHDAEHVLREDVAVCPTHLRNTPPKSTTDTTLLKLKLDTVATDSRAVGYPEIPSLVSISSEN</sequence>
<protein>
    <submittedName>
        <fullName evidence="1">Uncharacterized protein</fullName>
    </submittedName>
</protein>
<reference evidence="2" key="1">
    <citation type="submission" date="2019-06" db="EMBL/GenBank/DDBJ databases">
        <title>Draft genome sequence of the griseofulvin-producing fungus Xylaria cubensis strain G536.</title>
        <authorList>
            <person name="Mead M.E."/>
            <person name="Raja H.A."/>
            <person name="Steenwyk J.L."/>
            <person name="Knowles S.L."/>
            <person name="Oberlies N.H."/>
            <person name="Rokas A."/>
        </authorList>
    </citation>
    <scope>NUCLEOTIDE SEQUENCE [LARGE SCALE GENOMIC DNA]</scope>
    <source>
        <strain evidence="2">G536</strain>
    </source>
</reference>
<comment type="caution">
    <text evidence="1">The sequence shown here is derived from an EMBL/GenBank/DDBJ whole genome shotgun (WGS) entry which is preliminary data.</text>
</comment>
<dbReference type="EMBL" id="VFLP01000078">
    <property type="protein sequence ID" value="TRX88869.1"/>
    <property type="molecule type" value="Genomic_DNA"/>
</dbReference>
<proteinExistence type="predicted"/>
<dbReference type="STRING" id="2512241.A0A553HLP1"/>
<evidence type="ECO:0000313" key="2">
    <source>
        <dbReference type="Proteomes" id="UP000319160"/>
    </source>
</evidence>
<dbReference type="OrthoDB" id="5322539at2759"/>